<dbReference type="GO" id="GO:0008270">
    <property type="term" value="F:zinc ion binding"/>
    <property type="evidence" value="ECO:0007669"/>
    <property type="project" value="InterPro"/>
</dbReference>
<dbReference type="PROSITE" id="PS00059">
    <property type="entry name" value="ADH_ZINC"/>
    <property type="match status" value="1"/>
</dbReference>
<dbReference type="Proteomes" id="UP000177622">
    <property type="component" value="Unassembled WGS sequence"/>
</dbReference>
<dbReference type="PANTHER" id="PTHR43775:SF29">
    <property type="entry name" value="ASPERFURANONE POLYKETIDE SYNTHASE AFOG-RELATED"/>
    <property type="match status" value="1"/>
</dbReference>
<dbReference type="InterPro" id="IPR014031">
    <property type="entry name" value="Ketoacyl_synth_C"/>
</dbReference>
<dbReference type="GO" id="GO:0016491">
    <property type="term" value="F:oxidoreductase activity"/>
    <property type="evidence" value="ECO:0007669"/>
    <property type="project" value="UniProtKB-KW"/>
</dbReference>
<dbReference type="InterPro" id="IPR020807">
    <property type="entry name" value="PKS_DH"/>
</dbReference>
<accession>A0A1F5LIN7</accession>
<dbReference type="InterPro" id="IPR050091">
    <property type="entry name" value="PKS_NRPS_Biosynth_Enz"/>
</dbReference>
<dbReference type="InterPro" id="IPR013968">
    <property type="entry name" value="PKS_KR"/>
</dbReference>
<dbReference type="GO" id="GO:0006633">
    <property type="term" value="P:fatty acid biosynthetic process"/>
    <property type="evidence" value="ECO:0007669"/>
    <property type="project" value="TreeGrafter"/>
</dbReference>
<dbReference type="GO" id="GO:0004312">
    <property type="term" value="F:fatty acid synthase activity"/>
    <property type="evidence" value="ECO:0007669"/>
    <property type="project" value="TreeGrafter"/>
</dbReference>
<dbReference type="InterPro" id="IPR014030">
    <property type="entry name" value="Ketoacyl_synth_N"/>
</dbReference>
<dbReference type="Pfam" id="PF21089">
    <property type="entry name" value="PKS_DH_N"/>
    <property type="match status" value="1"/>
</dbReference>
<dbReference type="SUPFAM" id="SSF53335">
    <property type="entry name" value="S-adenosyl-L-methionine-dependent methyltransferases"/>
    <property type="match status" value="1"/>
</dbReference>
<dbReference type="Gene3D" id="3.40.47.10">
    <property type="match status" value="1"/>
</dbReference>
<dbReference type="Gene3D" id="3.40.366.10">
    <property type="entry name" value="Malonyl-Coenzyme A Acyl Carrier Protein, domain 2"/>
    <property type="match status" value="1"/>
</dbReference>
<feature type="domain" description="Ketosynthase family 3 (KS3)" evidence="9">
    <location>
        <begin position="23"/>
        <end position="450"/>
    </location>
</feature>
<dbReference type="InterPro" id="IPR049900">
    <property type="entry name" value="PKS_mFAS_DH"/>
</dbReference>
<dbReference type="InterPro" id="IPR029063">
    <property type="entry name" value="SAM-dependent_MTases_sf"/>
</dbReference>
<dbReference type="SMART" id="SM00829">
    <property type="entry name" value="PKS_ER"/>
    <property type="match status" value="1"/>
</dbReference>
<comment type="caution">
    <text evidence="11">The sequence shown here is derived from an EMBL/GenBank/DDBJ whole genome shotgun (WGS) entry which is preliminary data.</text>
</comment>
<dbReference type="InterPro" id="IPR032821">
    <property type="entry name" value="PKS_assoc"/>
</dbReference>
<keyword evidence="12" id="KW-1185">Reference proteome</keyword>
<evidence type="ECO:0000256" key="2">
    <source>
        <dbReference type="ARBA" id="ARBA00022553"/>
    </source>
</evidence>
<dbReference type="InterPro" id="IPR036291">
    <property type="entry name" value="NAD(P)-bd_dom_sf"/>
</dbReference>
<proteinExistence type="predicted"/>
<dbReference type="InterPro" id="IPR020841">
    <property type="entry name" value="PKS_Beta-ketoAc_synthase_dom"/>
</dbReference>
<dbReference type="PROSITE" id="PS50075">
    <property type="entry name" value="CARRIER"/>
    <property type="match status" value="1"/>
</dbReference>
<dbReference type="InterPro" id="IPR016035">
    <property type="entry name" value="Acyl_Trfase/lysoPLipase"/>
</dbReference>
<reference evidence="11 12" key="1">
    <citation type="journal article" date="2016" name="Sci. Rep.">
        <title>Penicillium arizonense, a new, genome sequenced fungal species, reveals a high chemical diversity in secreted metabolites.</title>
        <authorList>
            <person name="Grijseels S."/>
            <person name="Nielsen J.C."/>
            <person name="Randelovic M."/>
            <person name="Nielsen J."/>
            <person name="Nielsen K.F."/>
            <person name="Workman M."/>
            <person name="Frisvad J.C."/>
        </authorList>
    </citation>
    <scope>NUCLEOTIDE SEQUENCE [LARGE SCALE GENOMIC DNA]</scope>
    <source>
        <strain evidence="11 12">CBS 141311</strain>
    </source>
</reference>
<evidence type="ECO:0000256" key="1">
    <source>
        <dbReference type="ARBA" id="ARBA00022450"/>
    </source>
</evidence>
<dbReference type="PANTHER" id="PTHR43775">
    <property type="entry name" value="FATTY ACID SYNTHASE"/>
    <property type="match status" value="1"/>
</dbReference>
<dbReference type="InterPro" id="IPR009081">
    <property type="entry name" value="PP-bd_ACP"/>
</dbReference>
<dbReference type="InterPro" id="IPR001227">
    <property type="entry name" value="Ac_transferase_dom_sf"/>
</dbReference>
<dbReference type="CDD" id="cd00833">
    <property type="entry name" value="PKS"/>
    <property type="match status" value="1"/>
</dbReference>
<dbReference type="RefSeq" id="XP_022488426.1">
    <property type="nucleotide sequence ID" value="XM_022631812.1"/>
</dbReference>
<dbReference type="SUPFAM" id="SSF52151">
    <property type="entry name" value="FabD/lysophospholipase-like"/>
    <property type="match status" value="1"/>
</dbReference>
<dbReference type="GO" id="GO:0030639">
    <property type="term" value="P:polyketide biosynthetic process"/>
    <property type="evidence" value="ECO:0007669"/>
    <property type="project" value="UniProtKB-ARBA"/>
</dbReference>
<evidence type="ECO:0000256" key="5">
    <source>
        <dbReference type="ARBA" id="ARBA00023268"/>
    </source>
</evidence>
<dbReference type="InterPro" id="IPR042104">
    <property type="entry name" value="PKS_dehydratase_sf"/>
</dbReference>
<dbReference type="EMBL" id="LXJU01000009">
    <property type="protein sequence ID" value="OGE52987.1"/>
    <property type="molecule type" value="Genomic_DNA"/>
</dbReference>
<dbReference type="InterPro" id="IPR002328">
    <property type="entry name" value="ADH_Zn_CS"/>
</dbReference>
<sequence>MSKQTAKDNGEEGVMGVLEADSCMPIAIVGIGFRGPGDAQNVEKLEEMIRAGREAWSPIPAKRWNNTAFYHPDHSRHGTVNVEGGHFLEDDISVFDAPFFNMTSDEASVMDPQQRLLLEVTYEGLENAGIPLTQIMGTKTSCFVGSFSADYTDLLLRDPECVPMYQCTNAGQSRAMTANRLSYFFDLKGPSVTVDTACSGSLVALHLACQSLQTGDASAAIAAGVNLILSHEFMSTMSMMKFLSPDGKCYTFDERANGYARGEAVGCLILKPLASALRDKNTIRAVIRGTGSNQDGRTPGITLPSGAAQESLIRSVYARAGLDPSETEFVEAHGTGTQAGDPIETGAIGRVFGPGRSSDDPLRIGSIKTNVGHLEGASGIVGVIKGVLMLENRLFLPNRNFEIVNSRIPLDDWKLKVQLLPEPWETTGPHRVSVNSFGYGGSNAHVILEDAMGYLSIRGLNNRMKLSLVASNGTQGKENLGQSVSRSRIFMLSGFDEQCCAQQMQRLRNYILDRGPRPDNEKLLDDLAFTLNERRSTFTWKVAIVATTIEDLATSLARSIKCRSAVRRPKLGFVFTGQGAQWAGMGKELLEAYPVFRNSVLAIDTYLDGIGAPSLVKGIDYFVSRYIRANLGSYEGEITKCPQNSDLNHPRLSQMVCTALQIALVDLLRSWGIHPDSVTGHSSGEIAAAYAVGALSMENAMSVAYHRGVVASQLLDDHKTRGAMMAVGVSAEEIHQYIDRLLCGKLVVACVNSPSSVTVSGDALAIAALARLLRNEPVFSRSLAVDVAYHSPHMALVADEYRRLIDYIEPQNQNQVEDERQHRSAAFFSSVTGANLSQEELGAEYWVSNLLGQVKFSESVRNLCFETNTQRPGYTESVRTRRVGAAQKANVDCLIEIGPHSALAGPINQILQADTKLNSADIVYTSVLKRRNNAVATALDMAATLASLNYPVHFGAINSPEGPGGTCMPQLLVDLPPYPWNHTRSYWAEPRLSKVYRNRKLPRNDLLGVPDNMSCPNEPRWRNFLRTSELPWLLDHKIQGNIVFPAAGYLAIAIEALMQRGNSGVNIVKYVLQDVLFKSVLVLNETSAIELMVSIRESTHMPHELYEFHVYSISEDNRWTDHCTGLVGSQRRIDVSADGPEETDNYAMVPLGTEVHGISLIDVPNFYEELHEIGLEYGPCFANLTKAHITQEGACFAEVTVPDTRSVMPRAFQYDLLIHPCTLDSMFHTVFAALPPGMDIQEGPAIPISIEEMIVSSGISSSAGDVMSICTHVRQGPKRDVMASIVVVDCNDKQSEMEPSISIRGLQCTRLERDRGASLAKENQSTYHIEWKADPCFLCKDNASFLFKQESEPAQDPASQVEFEECAVGFIRTALEEVSAMEARKLDTSHRRFRCHLQDVLDKYDEEHPDSISGLKGMKPNPTGDLLRAIGENLVAIIRAQVDFTDVITNHQLLDTFWDIFSADSSYKATARYLDLVGHKKPDISILEFGVGTGQVAQLFLGQLAHSTQSPRCGKYTFAHESPLVLEHTAKRLEAWSGLVDCKSLDPGKDLPTQGFEKGSFDIVILPHGLCTAQCEQNAIRKIYDLLRPSGSLIAISPFNPKQNIVRNLLFSALHCLSAEEFCLGQGGWSECQWDEILRAAHFTAVDVFAEPDCEKNHQFIVARRGKTEISTAKVSIICEGEAGIAVRDLVTQLEILACEVNVRSIDDAQTEDRICLVLDAQQGSLLAAPNDITLGKIKAAFMHSAGALWITRGGTVESVNPNASLAVGFARTARAESGVNPIVTLDLDAQNPLSESHSVELISNLLAARFLRQIPNDDTEFAERNGIILIPRVLEDSDTNTAMLSFLASETVTEEYFHRAEQPLRLSRRFKEPRFIADCALSELPIGHVGITVHAFGLSEQDLRRDTHDWNSGDTLGHECSGVVYNVGVGVRGISIGDRVACLGTGTARSFYHDRAAAFQKIGDKMSFELASALPVAYSTAYYIDNYHLSHLQLNDVVLVHRAGCWCGQAIVELYKMRGAHVFATVQDSTEKLLLSCRFGIPTHHIFIDGQNDVVKSLGRLTDGKRPNLVVSLGTGDEQLQSLTAPFGHFIRLFADKSRTQGVLRYRNISLSTFNIFDLRKERRDLADHIWCKVFRLFREGRLKGPSGTAVHNVSHIQQAIEEIPTKRHVVVTAAPDDLVMATLPKPPQSLFRATASYLLVGGLGGIGREVALWMAQNGAKSLVFLNRSGLSKEKSQTTVRELEKKGVQVIVQVCNISNEIEVQQMIVDVSRCAPPIRGIIQGAMVVKDVHIENMSLDDYREVMGPKYAGTWNLHRHLPKDLDFFLMLSSISGVIGNATQAAYAAGCSFQDSFAAYRSSLGLPAVSLDLGTITDVGYLAENTDLAATMKKQGFQGTDTPTLLSLIRVAISQPPAGGTQIVAGLGQWREEESLGNFSTPLFSHFRRKFHNHGRTAILGDSAEGLKADLKEAKNLEQATSVICEALRRKIALHLSVPVENIDPSHPVSEYGVDSHVAVDLRNWVSRVLDCTVPILQIIASSILDLSSNIASQKLGDRKE</sequence>
<dbReference type="InterPro" id="IPR056501">
    <property type="entry name" value="NAD-bd_HRPKS_sdrA"/>
</dbReference>
<dbReference type="InterPro" id="IPR011032">
    <property type="entry name" value="GroES-like_sf"/>
</dbReference>
<dbReference type="InterPro" id="IPR014043">
    <property type="entry name" value="Acyl_transferase_dom"/>
</dbReference>
<dbReference type="Gene3D" id="3.40.50.720">
    <property type="entry name" value="NAD(P)-binding Rossmann-like Domain"/>
    <property type="match status" value="2"/>
</dbReference>
<dbReference type="Gene3D" id="3.10.129.110">
    <property type="entry name" value="Polyketide synthase dehydratase"/>
    <property type="match status" value="1"/>
</dbReference>
<feature type="domain" description="PKS/mFAS DH" evidence="10">
    <location>
        <begin position="1004"/>
        <end position="1317"/>
    </location>
</feature>
<dbReference type="InterPro" id="IPR016039">
    <property type="entry name" value="Thiolase-like"/>
</dbReference>
<dbReference type="SUPFAM" id="SSF53901">
    <property type="entry name" value="Thiolase-like"/>
    <property type="match status" value="1"/>
</dbReference>
<dbReference type="STRING" id="1835702.A0A1F5LIN7"/>
<dbReference type="Gene3D" id="1.10.1200.10">
    <property type="entry name" value="ACP-like"/>
    <property type="match status" value="1"/>
</dbReference>
<keyword evidence="5" id="KW-0511">Multifunctional enzyme</keyword>
<dbReference type="SMART" id="SM00827">
    <property type="entry name" value="PKS_AT"/>
    <property type="match status" value="1"/>
</dbReference>
<name>A0A1F5LIN7_PENAI</name>
<feature type="active site" description="Proton donor; for dehydratase activity" evidence="7">
    <location>
        <position position="1224"/>
    </location>
</feature>
<dbReference type="InterPro" id="IPR049552">
    <property type="entry name" value="PKS_DH_N"/>
</dbReference>
<dbReference type="Gene3D" id="3.90.180.10">
    <property type="entry name" value="Medium-chain alcohol dehydrogenases, catalytic domain"/>
    <property type="match status" value="1"/>
</dbReference>
<evidence type="ECO:0000259" key="9">
    <source>
        <dbReference type="PROSITE" id="PS52004"/>
    </source>
</evidence>
<dbReference type="Pfam" id="PF14765">
    <property type="entry name" value="PS-DH"/>
    <property type="match status" value="1"/>
</dbReference>
<dbReference type="SUPFAM" id="SSF51735">
    <property type="entry name" value="NAD(P)-binding Rossmann-fold domains"/>
    <property type="match status" value="2"/>
</dbReference>
<dbReference type="SUPFAM" id="SSF47336">
    <property type="entry name" value="ACP-like"/>
    <property type="match status" value="1"/>
</dbReference>
<dbReference type="SMART" id="SM00825">
    <property type="entry name" value="PKS_KS"/>
    <property type="match status" value="1"/>
</dbReference>
<gene>
    <name evidence="11" type="ORF">PENARI_c009G03483</name>
</gene>
<feature type="domain" description="Carrier" evidence="8">
    <location>
        <begin position="2479"/>
        <end position="2553"/>
    </location>
</feature>
<dbReference type="InterPro" id="IPR016036">
    <property type="entry name" value="Malonyl_transacylase_ACP-bd"/>
</dbReference>
<dbReference type="SUPFAM" id="SSF55048">
    <property type="entry name" value="Probable ACP-binding domain of malonyl-CoA ACP transacylase"/>
    <property type="match status" value="1"/>
</dbReference>
<dbReference type="Pfam" id="PF23114">
    <property type="entry name" value="NAD-bd_HRPKS_sdrA"/>
    <property type="match status" value="1"/>
</dbReference>
<dbReference type="SMART" id="SM00822">
    <property type="entry name" value="PKS_KR"/>
    <property type="match status" value="1"/>
</dbReference>
<dbReference type="SMART" id="SM00823">
    <property type="entry name" value="PKS_PP"/>
    <property type="match status" value="1"/>
</dbReference>
<keyword evidence="2" id="KW-0597">Phosphoprotein</keyword>
<dbReference type="Gene3D" id="3.30.70.3290">
    <property type="match status" value="1"/>
</dbReference>
<dbReference type="InterPro" id="IPR057326">
    <property type="entry name" value="KR_dom"/>
</dbReference>
<dbReference type="PROSITE" id="PS52004">
    <property type="entry name" value="KS3_2"/>
    <property type="match status" value="1"/>
</dbReference>
<feature type="active site" description="Proton acceptor; for dehydratase activity" evidence="7">
    <location>
        <position position="1036"/>
    </location>
</feature>
<protein>
    <submittedName>
        <fullName evidence="11">Uncharacterized protein</fullName>
    </submittedName>
</protein>
<feature type="region of interest" description="N-terminal hotdog fold" evidence="7">
    <location>
        <begin position="1004"/>
        <end position="1134"/>
    </location>
</feature>
<keyword evidence="1" id="KW-0596">Phosphopantetheine</keyword>
<keyword evidence="6" id="KW-0012">Acyltransferase</keyword>
<dbReference type="GO" id="GO:1901336">
    <property type="term" value="P:lactone biosynthetic process"/>
    <property type="evidence" value="ECO:0007669"/>
    <property type="project" value="UniProtKB-ARBA"/>
</dbReference>
<dbReference type="InterPro" id="IPR020806">
    <property type="entry name" value="PKS_PP-bd"/>
</dbReference>
<dbReference type="Pfam" id="PF00109">
    <property type="entry name" value="ketoacyl-synt"/>
    <property type="match status" value="1"/>
</dbReference>
<dbReference type="OrthoDB" id="329835at2759"/>
<organism evidence="11 12">
    <name type="scientific">Penicillium arizonense</name>
    <dbReference type="NCBI Taxonomy" id="1835702"/>
    <lineage>
        <taxon>Eukaryota</taxon>
        <taxon>Fungi</taxon>
        <taxon>Dikarya</taxon>
        <taxon>Ascomycota</taxon>
        <taxon>Pezizomycotina</taxon>
        <taxon>Eurotiomycetes</taxon>
        <taxon>Eurotiomycetidae</taxon>
        <taxon>Eurotiales</taxon>
        <taxon>Aspergillaceae</taxon>
        <taxon>Penicillium</taxon>
    </lineage>
</organism>
<dbReference type="GeneID" id="34576546"/>
<dbReference type="Gene3D" id="3.40.50.150">
    <property type="entry name" value="Vaccinia Virus protein VP39"/>
    <property type="match status" value="1"/>
</dbReference>
<keyword evidence="3" id="KW-0808">Transferase</keyword>
<dbReference type="PROSITE" id="PS52019">
    <property type="entry name" value="PKS_MFAS_DH"/>
    <property type="match status" value="1"/>
</dbReference>
<dbReference type="InterPro" id="IPR036736">
    <property type="entry name" value="ACP-like_sf"/>
</dbReference>
<dbReference type="Pfam" id="PF02801">
    <property type="entry name" value="Ketoacyl-synt_C"/>
    <property type="match status" value="1"/>
</dbReference>
<dbReference type="GO" id="GO:0031177">
    <property type="term" value="F:phosphopantetheine binding"/>
    <property type="evidence" value="ECO:0007669"/>
    <property type="project" value="InterPro"/>
</dbReference>
<dbReference type="Pfam" id="PF23297">
    <property type="entry name" value="ACP_SdgA_C"/>
    <property type="match status" value="1"/>
</dbReference>
<dbReference type="InterPro" id="IPR049551">
    <property type="entry name" value="PKS_DH_C"/>
</dbReference>
<dbReference type="Pfam" id="PF08240">
    <property type="entry name" value="ADH_N"/>
    <property type="match status" value="1"/>
</dbReference>
<dbReference type="Pfam" id="PF16197">
    <property type="entry name" value="KAsynt_C_assoc"/>
    <property type="match status" value="1"/>
</dbReference>
<dbReference type="Pfam" id="PF08659">
    <property type="entry name" value="KR"/>
    <property type="match status" value="1"/>
</dbReference>
<evidence type="ECO:0000259" key="10">
    <source>
        <dbReference type="PROSITE" id="PS52019"/>
    </source>
</evidence>
<feature type="region of interest" description="C-terminal hotdog fold" evidence="7">
    <location>
        <begin position="1156"/>
        <end position="1317"/>
    </location>
</feature>
<dbReference type="InterPro" id="IPR013154">
    <property type="entry name" value="ADH-like_N"/>
</dbReference>
<dbReference type="SMART" id="SM00826">
    <property type="entry name" value="PKS_DH"/>
    <property type="match status" value="1"/>
</dbReference>
<evidence type="ECO:0000256" key="7">
    <source>
        <dbReference type="PROSITE-ProRule" id="PRU01363"/>
    </source>
</evidence>
<dbReference type="SUPFAM" id="SSF50129">
    <property type="entry name" value="GroES-like"/>
    <property type="match status" value="1"/>
</dbReference>
<evidence type="ECO:0000256" key="3">
    <source>
        <dbReference type="ARBA" id="ARBA00022679"/>
    </source>
</evidence>
<keyword evidence="4" id="KW-0560">Oxidoreductase</keyword>
<evidence type="ECO:0000313" key="12">
    <source>
        <dbReference type="Proteomes" id="UP000177622"/>
    </source>
</evidence>
<evidence type="ECO:0000259" key="8">
    <source>
        <dbReference type="PROSITE" id="PS50075"/>
    </source>
</evidence>
<evidence type="ECO:0000313" key="11">
    <source>
        <dbReference type="EMBL" id="OGE52987.1"/>
    </source>
</evidence>
<dbReference type="CDD" id="cd05195">
    <property type="entry name" value="enoyl_red"/>
    <property type="match status" value="1"/>
</dbReference>
<evidence type="ECO:0000256" key="6">
    <source>
        <dbReference type="ARBA" id="ARBA00023315"/>
    </source>
</evidence>
<evidence type="ECO:0000256" key="4">
    <source>
        <dbReference type="ARBA" id="ARBA00023002"/>
    </source>
</evidence>
<dbReference type="Pfam" id="PF00698">
    <property type="entry name" value="Acyl_transf_1"/>
    <property type="match status" value="1"/>
</dbReference>
<dbReference type="InterPro" id="IPR020843">
    <property type="entry name" value="ER"/>
</dbReference>